<dbReference type="SUPFAM" id="SSF53623">
    <property type="entry name" value="MurD-like peptide ligases, catalytic domain"/>
    <property type="match status" value="1"/>
</dbReference>
<organism evidence="1 2">
    <name type="scientific">Methanocorpusculum vombati</name>
    <dbReference type="NCBI Taxonomy" id="3002864"/>
    <lineage>
        <taxon>Archaea</taxon>
        <taxon>Methanobacteriati</taxon>
        <taxon>Methanobacteriota</taxon>
        <taxon>Stenosarchaea group</taxon>
        <taxon>Methanomicrobia</taxon>
        <taxon>Methanomicrobiales</taxon>
        <taxon>Methanocorpusculaceae</taxon>
        <taxon>Methanocorpusculum</taxon>
    </lineage>
</organism>
<evidence type="ECO:0000313" key="2">
    <source>
        <dbReference type="Proteomes" id="UP001141336"/>
    </source>
</evidence>
<name>A0ABT4IPJ9_9EURY</name>
<evidence type="ECO:0000313" key="1">
    <source>
        <dbReference type="EMBL" id="MCZ0863202.1"/>
    </source>
</evidence>
<accession>A0ABT4IPJ9</accession>
<sequence>MRILVLDTIHGGADIAAALQQRGDTVDAVDVYRGTGVPEQTAASRSYDLVTAPVHLTPSYPLLAKAPVKTHHEMVRELVVPPRISVEITGARGKTTTAFALAHLMTGTGYGILHTSSGTFRMPESELLWRKSITPASVIAACTAARNCGAAWLIAEESVGVAGFGTLGILTSADDYAIAGGSKSALQEKCRSLAACRTVLVPRGVPVQMGWQVIEDLVSVEDDVLSFDGGEVTNPLLTLAGYRAALSAAAAAGLLLGLPVEKLADFSALSGRMQLSEKNGVPFLDNANSGTNADTTIEAAAYLRRMRPGRQIVLVIGMEHHAVCEGFPVSEIRRAVSAVRPAHLVIIAETDDCAGQFPDADAVCTTLSEASAAAADLAKNTGGSVLLAAKTWR</sequence>
<comment type="caution">
    <text evidence="1">The sequence shown here is derived from an EMBL/GenBank/DDBJ whole genome shotgun (WGS) entry which is preliminary data.</text>
</comment>
<dbReference type="EMBL" id="JAPTGC010000011">
    <property type="protein sequence ID" value="MCZ0863202.1"/>
    <property type="molecule type" value="Genomic_DNA"/>
</dbReference>
<dbReference type="Proteomes" id="UP001141336">
    <property type="component" value="Unassembled WGS sequence"/>
</dbReference>
<keyword evidence="2" id="KW-1185">Reference proteome</keyword>
<dbReference type="NCBIfam" id="NF033197">
    <property type="entry name" value="F430_CfbE"/>
    <property type="match status" value="1"/>
</dbReference>
<reference evidence="1" key="1">
    <citation type="submission" date="2022-12" db="EMBL/GenBank/DDBJ databases">
        <title>Isolation and characterisation of novel Methanocorpusculum spp. from native Australian herbivores indicates the genus is ancestrally host-associated.</title>
        <authorList>
            <person name="Volmer J.G."/>
            <person name="Soo R.M."/>
            <person name="Evans P.N."/>
            <person name="Hoedt E.C."/>
            <person name="Astorga Alsina A.L."/>
            <person name="Woodcroft B.J."/>
            <person name="Tyson G.W."/>
            <person name="Hugenholtz P."/>
            <person name="Morrison M."/>
        </authorList>
    </citation>
    <scope>NUCLEOTIDE SEQUENCE</scope>
    <source>
        <strain evidence="1">CW153</strain>
    </source>
</reference>
<dbReference type="RefSeq" id="WP_268923461.1">
    <property type="nucleotide sequence ID" value="NZ_JAPTGC010000011.1"/>
</dbReference>
<dbReference type="InterPro" id="IPR036565">
    <property type="entry name" value="Mur-like_cat_sf"/>
</dbReference>
<gene>
    <name evidence="1" type="primary">cfbE</name>
    <name evidence="1" type="ORF">O0S09_08070</name>
</gene>
<protein>
    <submittedName>
        <fullName evidence="1">Coenzyme F430 synthase</fullName>
    </submittedName>
</protein>
<proteinExistence type="predicted"/>